<proteinExistence type="predicted"/>
<evidence type="ECO:0000313" key="4">
    <source>
        <dbReference type="Proteomes" id="UP000823854"/>
    </source>
</evidence>
<name>A0A9D2PWM0_9MICO</name>
<accession>A0A9D2PWM0</accession>
<dbReference type="AlphaFoldDB" id="A0A9D2PWM0"/>
<organism evidence="3 4">
    <name type="scientific">Candidatus Brachybacterium intestinipullorum</name>
    <dbReference type="NCBI Taxonomy" id="2838512"/>
    <lineage>
        <taxon>Bacteria</taxon>
        <taxon>Bacillati</taxon>
        <taxon>Actinomycetota</taxon>
        <taxon>Actinomycetes</taxon>
        <taxon>Micrococcales</taxon>
        <taxon>Dermabacteraceae</taxon>
        <taxon>Brachybacterium</taxon>
    </lineage>
</organism>
<evidence type="ECO:0000256" key="2">
    <source>
        <dbReference type="SAM" id="Phobius"/>
    </source>
</evidence>
<dbReference type="Proteomes" id="UP000823854">
    <property type="component" value="Unassembled WGS sequence"/>
</dbReference>
<keyword evidence="2" id="KW-0472">Membrane</keyword>
<reference evidence="3" key="2">
    <citation type="submission" date="2021-04" db="EMBL/GenBank/DDBJ databases">
        <authorList>
            <person name="Gilroy R."/>
        </authorList>
    </citation>
    <scope>NUCLEOTIDE SEQUENCE</scope>
    <source>
        <strain evidence="3">CHK130-7132</strain>
    </source>
</reference>
<evidence type="ECO:0000256" key="1">
    <source>
        <dbReference type="SAM" id="MobiDB-lite"/>
    </source>
</evidence>
<feature type="region of interest" description="Disordered" evidence="1">
    <location>
        <begin position="71"/>
        <end position="125"/>
    </location>
</feature>
<feature type="transmembrane region" description="Helical" evidence="2">
    <location>
        <begin position="135"/>
        <end position="159"/>
    </location>
</feature>
<reference evidence="3" key="1">
    <citation type="journal article" date="2021" name="PeerJ">
        <title>Extensive microbial diversity within the chicken gut microbiome revealed by metagenomics and culture.</title>
        <authorList>
            <person name="Gilroy R."/>
            <person name="Ravi A."/>
            <person name="Getino M."/>
            <person name="Pursley I."/>
            <person name="Horton D.L."/>
            <person name="Alikhan N.F."/>
            <person name="Baker D."/>
            <person name="Gharbi K."/>
            <person name="Hall N."/>
            <person name="Watson M."/>
            <person name="Adriaenssens E.M."/>
            <person name="Foster-Nyarko E."/>
            <person name="Jarju S."/>
            <person name="Secka A."/>
            <person name="Antonio M."/>
            <person name="Oren A."/>
            <person name="Chaudhuri R.R."/>
            <person name="La Ragione R."/>
            <person name="Hildebrand F."/>
            <person name="Pallen M.J."/>
        </authorList>
    </citation>
    <scope>NUCLEOTIDE SEQUENCE</scope>
    <source>
        <strain evidence="3">CHK130-7132</strain>
    </source>
</reference>
<evidence type="ECO:0000313" key="3">
    <source>
        <dbReference type="EMBL" id="HJC68572.1"/>
    </source>
</evidence>
<keyword evidence="2" id="KW-1133">Transmembrane helix</keyword>
<feature type="compositionally biased region" description="Basic and acidic residues" evidence="1">
    <location>
        <begin position="111"/>
        <end position="125"/>
    </location>
</feature>
<sequence>MTEPETTPRRGRRARALSPEELAALEARSAAEPGTGEIAQVPGRRGAVPPPEADAPVPALRKFGRRARIIELSEQPAPEPVGAPAPRAADATVERDADGVELGELPVSEAPDPRPAPRFDGKVLHRPESTGGRRLVRLVWVLIALALVVLVVLLLTGVLSPAEASAAGLPALPDLLDPASAHPVLEDPAA</sequence>
<keyword evidence="2" id="KW-0812">Transmembrane</keyword>
<gene>
    <name evidence="3" type="ORF">H9932_02685</name>
</gene>
<dbReference type="EMBL" id="DWWC01000055">
    <property type="protein sequence ID" value="HJC68572.1"/>
    <property type="molecule type" value="Genomic_DNA"/>
</dbReference>
<protein>
    <submittedName>
        <fullName evidence="3">Uncharacterized protein</fullName>
    </submittedName>
</protein>
<comment type="caution">
    <text evidence="3">The sequence shown here is derived from an EMBL/GenBank/DDBJ whole genome shotgun (WGS) entry which is preliminary data.</text>
</comment>
<feature type="region of interest" description="Disordered" evidence="1">
    <location>
        <begin position="27"/>
        <end position="59"/>
    </location>
</feature>